<dbReference type="InterPro" id="IPR018265">
    <property type="entry name" value="Ribosomal_bL35_CS"/>
</dbReference>
<dbReference type="PANTHER" id="PTHR33343:SF1">
    <property type="entry name" value="LARGE RIBOSOMAL SUBUNIT PROTEIN BL35M"/>
    <property type="match status" value="1"/>
</dbReference>
<dbReference type="GO" id="GO:0022625">
    <property type="term" value="C:cytosolic large ribosomal subunit"/>
    <property type="evidence" value="ECO:0007669"/>
    <property type="project" value="TreeGrafter"/>
</dbReference>
<evidence type="ECO:0000313" key="8">
    <source>
        <dbReference type="EMBL" id="HIZ73423.1"/>
    </source>
</evidence>
<sequence>MPKQKSHSGSKKRFWLTGTGKVNRPHGGKNHKAETKNRKRKRNLRQTTLVSATQENTVKKMIPYKD</sequence>
<dbReference type="FunFam" id="4.10.410.60:FF:000001">
    <property type="entry name" value="50S ribosomal protein L35"/>
    <property type="match status" value="1"/>
</dbReference>
<evidence type="ECO:0000256" key="6">
    <source>
        <dbReference type="RuleBase" id="RU000568"/>
    </source>
</evidence>
<dbReference type="AlphaFoldDB" id="A0A9D2G5A3"/>
<organism evidence="8 9">
    <name type="scientific">Candidatus Gallimonas intestinavium</name>
    <dbReference type="NCBI Taxonomy" id="2838603"/>
    <lineage>
        <taxon>Bacteria</taxon>
        <taxon>Bacillati</taxon>
        <taxon>Bacillota</taxon>
        <taxon>Clostridia</taxon>
        <taxon>Candidatus Gallimonas</taxon>
    </lineage>
</organism>
<dbReference type="PANTHER" id="PTHR33343">
    <property type="entry name" value="54S RIBOSOMAL PROTEIN BL35M"/>
    <property type="match status" value="1"/>
</dbReference>
<feature type="compositionally biased region" description="Basic residues" evidence="7">
    <location>
        <begin position="1"/>
        <end position="14"/>
    </location>
</feature>
<dbReference type="Pfam" id="PF01632">
    <property type="entry name" value="Ribosomal_L35p"/>
    <property type="match status" value="1"/>
</dbReference>
<evidence type="ECO:0000256" key="7">
    <source>
        <dbReference type="SAM" id="MobiDB-lite"/>
    </source>
</evidence>
<dbReference type="InterPro" id="IPR021137">
    <property type="entry name" value="Ribosomal_bL35-like"/>
</dbReference>
<dbReference type="Gene3D" id="4.10.410.60">
    <property type="match status" value="1"/>
</dbReference>
<name>A0A9D2G5A3_9FIRM</name>
<keyword evidence="2 5" id="KW-0689">Ribosomal protein</keyword>
<evidence type="ECO:0000313" key="9">
    <source>
        <dbReference type="Proteomes" id="UP000824102"/>
    </source>
</evidence>
<dbReference type="NCBIfam" id="TIGR00001">
    <property type="entry name" value="rpmI_bact"/>
    <property type="match status" value="1"/>
</dbReference>
<comment type="similarity">
    <text evidence="1 5 6">Belongs to the bacterial ribosomal protein bL35 family.</text>
</comment>
<evidence type="ECO:0000256" key="1">
    <source>
        <dbReference type="ARBA" id="ARBA00006598"/>
    </source>
</evidence>
<dbReference type="GO" id="GO:0006412">
    <property type="term" value="P:translation"/>
    <property type="evidence" value="ECO:0007669"/>
    <property type="project" value="UniProtKB-UniRule"/>
</dbReference>
<comment type="caution">
    <text evidence="8">The sequence shown here is derived from an EMBL/GenBank/DDBJ whole genome shotgun (WGS) entry which is preliminary data.</text>
</comment>
<protein>
    <recommendedName>
        <fullName evidence="4 5">Large ribosomal subunit protein bL35</fullName>
    </recommendedName>
</protein>
<dbReference type="InterPro" id="IPR037229">
    <property type="entry name" value="Ribosomal_bL35_sf"/>
</dbReference>
<dbReference type="EMBL" id="DXBB01000109">
    <property type="protein sequence ID" value="HIZ73423.1"/>
    <property type="molecule type" value="Genomic_DNA"/>
</dbReference>
<dbReference type="InterPro" id="IPR001706">
    <property type="entry name" value="Ribosomal_bL35"/>
</dbReference>
<evidence type="ECO:0000256" key="3">
    <source>
        <dbReference type="ARBA" id="ARBA00023274"/>
    </source>
</evidence>
<evidence type="ECO:0000256" key="4">
    <source>
        <dbReference type="ARBA" id="ARBA00071664"/>
    </source>
</evidence>
<dbReference type="PROSITE" id="PS00936">
    <property type="entry name" value="RIBOSOMAL_L35"/>
    <property type="match status" value="1"/>
</dbReference>
<keyword evidence="3 5" id="KW-0687">Ribonucleoprotein</keyword>
<evidence type="ECO:0000256" key="5">
    <source>
        <dbReference type="HAMAP-Rule" id="MF_00514"/>
    </source>
</evidence>
<reference evidence="8" key="2">
    <citation type="submission" date="2021-04" db="EMBL/GenBank/DDBJ databases">
        <authorList>
            <person name="Gilroy R."/>
        </authorList>
    </citation>
    <scope>NUCLEOTIDE SEQUENCE</scope>
    <source>
        <strain evidence="8">ChiW7-2402</strain>
    </source>
</reference>
<proteinExistence type="inferred from homology"/>
<accession>A0A9D2G5A3</accession>
<dbReference type="Proteomes" id="UP000824102">
    <property type="component" value="Unassembled WGS sequence"/>
</dbReference>
<dbReference type="GO" id="GO:0003735">
    <property type="term" value="F:structural constituent of ribosome"/>
    <property type="evidence" value="ECO:0007669"/>
    <property type="project" value="InterPro"/>
</dbReference>
<reference evidence="8" key="1">
    <citation type="journal article" date="2021" name="PeerJ">
        <title>Extensive microbial diversity within the chicken gut microbiome revealed by metagenomics and culture.</title>
        <authorList>
            <person name="Gilroy R."/>
            <person name="Ravi A."/>
            <person name="Getino M."/>
            <person name="Pursley I."/>
            <person name="Horton D.L."/>
            <person name="Alikhan N.F."/>
            <person name="Baker D."/>
            <person name="Gharbi K."/>
            <person name="Hall N."/>
            <person name="Watson M."/>
            <person name="Adriaenssens E.M."/>
            <person name="Foster-Nyarko E."/>
            <person name="Jarju S."/>
            <person name="Secka A."/>
            <person name="Antonio M."/>
            <person name="Oren A."/>
            <person name="Chaudhuri R.R."/>
            <person name="La Ragione R."/>
            <person name="Hildebrand F."/>
            <person name="Pallen M.J."/>
        </authorList>
    </citation>
    <scope>NUCLEOTIDE SEQUENCE</scope>
    <source>
        <strain evidence="8">ChiW7-2402</strain>
    </source>
</reference>
<gene>
    <name evidence="5 8" type="primary">rpmI</name>
    <name evidence="8" type="ORF">H9964_07560</name>
</gene>
<evidence type="ECO:0000256" key="2">
    <source>
        <dbReference type="ARBA" id="ARBA00022980"/>
    </source>
</evidence>
<dbReference type="PRINTS" id="PR00064">
    <property type="entry name" value="RIBOSOMALL35"/>
</dbReference>
<feature type="region of interest" description="Disordered" evidence="7">
    <location>
        <begin position="1"/>
        <end position="48"/>
    </location>
</feature>
<dbReference type="HAMAP" id="MF_00514">
    <property type="entry name" value="Ribosomal_bL35"/>
    <property type="match status" value="1"/>
</dbReference>
<dbReference type="SUPFAM" id="SSF143034">
    <property type="entry name" value="L35p-like"/>
    <property type="match status" value="1"/>
</dbReference>